<proteinExistence type="predicted"/>
<evidence type="ECO:0000313" key="3">
    <source>
        <dbReference type="Proteomes" id="UP000245959"/>
    </source>
</evidence>
<dbReference type="AlphaFoldDB" id="A0A2U1AJE4"/>
<evidence type="ECO:0000256" key="1">
    <source>
        <dbReference type="SAM" id="SignalP"/>
    </source>
</evidence>
<keyword evidence="3" id="KW-1185">Reference proteome</keyword>
<accession>A0A2U1AJE4</accession>
<dbReference type="EMBL" id="QEKH01000035">
    <property type="protein sequence ID" value="PVY36549.1"/>
    <property type="molecule type" value="Genomic_DNA"/>
</dbReference>
<dbReference type="PROSITE" id="PS51257">
    <property type="entry name" value="PROKAR_LIPOPROTEIN"/>
    <property type="match status" value="1"/>
</dbReference>
<keyword evidence="1" id="KW-0732">Signal</keyword>
<dbReference type="Proteomes" id="UP000245959">
    <property type="component" value="Unassembled WGS sequence"/>
</dbReference>
<evidence type="ECO:0008006" key="4">
    <source>
        <dbReference type="Google" id="ProtNLM"/>
    </source>
</evidence>
<comment type="caution">
    <text evidence="2">The sequence shown here is derived from an EMBL/GenBank/DDBJ whole genome shotgun (WGS) entry which is preliminary data.</text>
</comment>
<organism evidence="2 3">
    <name type="scientific">Victivallis vadensis</name>
    <dbReference type="NCBI Taxonomy" id="172901"/>
    <lineage>
        <taxon>Bacteria</taxon>
        <taxon>Pseudomonadati</taxon>
        <taxon>Lentisphaerota</taxon>
        <taxon>Lentisphaeria</taxon>
        <taxon>Victivallales</taxon>
        <taxon>Victivallaceae</taxon>
        <taxon>Victivallis</taxon>
    </lineage>
</organism>
<protein>
    <recommendedName>
        <fullName evidence="4">Small secreted protein</fullName>
    </recommendedName>
</protein>
<feature type="signal peptide" evidence="1">
    <location>
        <begin position="1"/>
        <end position="21"/>
    </location>
</feature>
<gene>
    <name evidence="2" type="ORF">C8D82_13515</name>
</gene>
<feature type="chain" id="PRO_5015408688" description="Small secreted protein" evidence="1">
    <location>
        <begin position="22"/>
        <end position="67"/>
    </location>
</feature>
<reference evidence="2 3" key="1">
    <citation type="submission" date="2018-04" db="EMBL/GenBank/DDBJ databases">
        <title>Genomic Encyclopedia of Type Strains, Phase IV (KMG-IV): sequencing the most valuable type-strain genomes for metagenomic binning, comparative biology and taxonomic classification.</title>
        <authorList>
            <person name="Goeker M."/>
        </authorList>
    </citation>
    <scope>NUCLEOTIDE SEQUENCE [LARGE SCALE GENOMIC DNA]</scope>
    <source>
        <strain evidence="2 3">DSM 14823</strain>
    </source>
</reference>
<sequence>MSMLRKLVMPVMAVAVLAVFCGCGEKTTAEKAGDAVENGVKAVQDGAGDVAREGSKALDNLSENVRK</sequence>
<evidence type="ECO:0000313" key="2">
    <source>
        <dbReference type="EMBL" id="PVY36549.1"/>
    </source>
</evidence>
<name>A0A2U1AJE4_9BACT</name>